<proteinExistence type="evidence at transcript level"/>
<keyword evidence="1" id="KW-0472">Membrane</keyword>
<evidence type="ECO:0000313" key="2">
    <source>
        <dbReference type="EMBL" id="ACG46996.1"/>
    </source>
</evidence>
<sequence length="60" mass="6601">MSISGELPGEGSDGEEEVFIDEEDIIHEITIDEEDLLHAVIYFALLAIFLLAVGVHIYLG</sequence>
<protein>
    <submittedName>
        <fullName evidence="2">Uncharacterized protein</fullName>
    </submittedName>
</protein>
<evidence type="ECO:0000256" key="1">
    <source>
        <dbReference type="SAM" id="Phobius"/>
    </source>
</evidence>
<keyword evidence="1" id="KW-0812">Transmembrane</keyword>
<dbReference type="AlphaFoldDB" id="B6UCB3"/>
<organism evidence="2">
    <name type="scientific">Zea mays</name>
    <name type="common">Maize</name>
    <dbReference type="NCBI Taxonomy" id="4577"/>
    <lineage>
        <taxon>Eukaryota</taxon>
        <taxon>Viridiplantae</taxon>
        <taxon>Streptophyta</taxon>
        <taxon>Embryophyta</taxon>
        <taxon>Tracheophyta</taxon>
        <taxon>Spermatophyta</taxon>
        <taxon>Magnoliopsida</taxon>
        <taxon>Liliopsida</taxon>
        <taxon>Poales</taxon>
        <taxon>Poaceae</taxon>
        <taxon>PACMAD clade</taxon>
        <taxon>Panicoideae</taxon>
        <taxon>Andropogonodae</taxon>
        <taxon>Andropogoneae</taxon>
        <taxon>Tripsacinae</taxon>
        <taxon>Zea</taxon>
    </lineage>
</organism>
<dbReference type="Pfam" id="PF11820">
    <property type="entry name" value="DUF3339"/>
    <property type="match status" value="1"/>
</dbReference>
<reference evidence="2" key="1">
    <citation type="journal article" date="2009" name="Plant Mol. Biol.">
        <title>Insights into corn genes derived from large-scale cDNA sequencing.</title>
        <authorList>
            <person name="Alexandrov N.N."/>
            <person name="Brover V.V."/>
            <person name="Freidin S."/>
            <person name="Troukhan M.E."/>
            <person name="Tatarinova T.V."/>
            <person name="Zhang H."/>
            <person name="Swaller T.J."/>
            <person name="Lu Y.P."/>
            <person name="Bouck J."/>
            <person name="Flavell R.B."/>
            <person name="Feldmann K.A."/>
        </authorList>
    </citation>
    <scope>NUCLEOTIDE SEQUENCE</scope>
</reference>
<feature type="transmembrane region" description="Helical" evidence="1">
    <location>
        <begin position="39"/>
        <end position="59"/>
    </location>
</feature>
<accession>B6UCB3</accession>
<name>B6UCB3_MAIZE</name>
<keyword evidence="1" id="KW-1133">Transmembrane helix</keyword>
<dbReference type="EMBL" id="EU974878">
    <property type="protein sequence ID" value="ACG46996.1"/>
    <property type="molecule type" value="mRNA"/>
</dbReference>
<dbReference type="InterPro" id="IPR021775">
    <property type="entry name" value="DUF3339"/>
</dbReference>